<evidence type="ECO:0000256" key="2">
    <source>
        <dbReference type="ARBA" id="ARBA00022741"/>
    </source>
</evidence>
<proteinExistence type="inferred from homology"/>
<keyword evidence="2 5" id="KW-0547">Nucleotide-binding</keyword>
<evidence type="ECO:0000313" key="6">
    <source>
        <dbReference type="EMBL" id="CAA9471119.1"/>
    </source>
</evidence>
<dbReference type="InterPro" id="IPR014746">
    <property type="entry name" value="Gln_synth/guanido_kin_cat_dom"/>
</dbReference>
<dbReference type="InterPro" id="IPR006336">
    <property type="entry name" value="GCS2"/>
</dbReference>
<dbReference type="EC" id="6.3.2.2" evidence="5"/>
<reference evidence="6" key="1">
    <citation type="submission" date="2020-02" db="EMBL/GenBank/DDBJ databases">
        <authorList>
            <person name="Meier V. D."/>
        </authorList>
    </citation>
    <scope>NUCLEOTIDE SEQUENCE</scope>
    <source>
        <strain evidence="6">AVDCRST_MAG38</strain>
    </source>
</reference>
<evidence type="ECO:0000256" key="1">
    <source>
        <dbReference type="ARBA" id="ARBA00022598"/>
    </source>
</evidence>
<dbReference type="GO" id="GO:0004357">
    <property type="term" value="F:glutamate-cysteine ligase activity"/>
    <property type="evidence" value="ECO:0007669"/>
    <property type="project" value="UniProtKB-EC"/>
</dbReference>
<dbReference type="AlphaFoldDB" id="A0A6J4RLX6"/>
<keyword evidence="1 5" id="KW-0436">Ligase</keyword>
<dbReference type="HAMAP" id="MF_01609">
    <property type="entry name" value="Glu_cys_ligase_2"/>
    <property type="match status" value="1"/>
</dbReference>
<name>A0A6J4RLX6_9ACTN</name>
<dbReference type="NCBIfam" id="TIGR02050">
    <property type="entry name" value="gshA_cyan_rel"/>
    <property type="match status" value="1"/>
</dbReference>
<comment type="catalytic activity">
    <reaction evidence="4 5">
        <text>L-cysteine + L-glutamate + ATP = gamma-L-glutamyl-L-cysteine + ADP + phosphate + H(+)</text>
        <dbReference type="Rhea" id="RHEA:13285"/>
        <dbReference type="ChEBI" id="CHEBI:15378"/>
        <dbReference type="ChEBI" id="CHEBI:29985"/>
        <dbReference type="ChEBI" id="CHEBI:30616"/>
        <dbReference type="ChEBI" id="CHEBI:35235"/>
        <dbReference type="ChEBI" id="CHEBI:43474"/>
        <dbReference type="ChEBI" id="CHEBI:58173"/>
        <dbReference type="ChEBI" id="CHEBI:456216"/>
        <dbReference type="EC" id="6.3.2.2"/>
    </reaction>
</comment>
<accession>A0A6J4RLX6</accession>
<sequence>MPDTPPSAEQLRAAFEAAGPLTVGLEEELMLLDPETLDLTPEAPAALAALADDERFKLELPAAQIEVVTRPCSSIAEAAAELAAARERLAGALAGRYRLAGAGVHPFAAAHGVLNSSPRYDRTTREYGDIARRQLVFGLHVHVAVPGADRALAVFNALRSYLPDVAALAANAPFYEGRDSGLASVRPKLSELLPRQGVPPAMPSWEALAGAYAWGGRAGRFEPAQWWWEARLHPVHGTLEVRVPDTQVTVADSAAVGAVIHALVHSLCARFDAGDPPRAAETWKIEENRWSACRRGLDGRMADLASGVTTPTRERLAGLLEALEPSAVAVGATGPLAHALAMLDGNGAQRQRDVAAAGGVRELVGWLADSFAPTSVSPAKSRG</sequence>
<comment type="similarity">
    <text evidence="5">Belongs to the glutamate--cysteine ligase type 2 family. YbdK subfamily.</text>
</comment>
<dbReference type="InterPro" id="IPR011793">
    <property type="entry name" value="YbdK"/>
</dbReference>
<evidence type="ECO:0000256" key="3">
    <source>
        <dbReference type="ARBA" id="ARBA00022840"/>
    </source>
</evidence>
<dbReference type="GO" id="GO:0005524">
    <property type="term" value="F:ATP binding"/>
    <property type="evidence" value="ECO:0007669"/>
    <property type="project" value="UniProtKB-KW"/>
</dbReference>
<gene>
    <name evidence="6" type="ORF">AVDCRST_MAG38-1315</name>
</gene>
<dbReference type="EMBL" id="CADCVJ010000090">
    <property type="protein sequence ID" value="CAA9471119.1"/>
    <property type="molecule type" value="Genomic_DNA"/>
</dbReference>
<keyword evidence="3 5" id="KW-0067">ATP-binding</keyword>
<dbReference type="PANTHER" id="PTHR36510">
    <property type="entry name" value="GLUTAMATE--CYSTEINE LIGASE 2-RELATED"/>
    <property type="match status" value="1"/>
</dbReference>
<dbReference type="SUPFAM" id="SSF55931">
    <property type="entry name" value="Glutamine synthetase/guanido kinase"/>
    <property type="match status" value="1"/>
</dbReference>
<dbReference type="Pfam" id="PF04107">
    <property type="entry name" value="GCS2"/>
    <property type="match status" value="1"/>
</dbReference>
<evidence type="ECO:0000256" key="5">
    <source>
        <dbReference type="HAMAP-Rule" id="MF_01609"/>
    </source>
</evidence>
<dbReference type="PANTHER" id="PTHR36510:SF1">
    <property type="entry name" value="GLUTAMATE--CYSTEINE LIGASE 2-RELATED"/>
    <property type="match status" value="1"/>
</dbReference>
<evidence type="ECO:0000256" key="4">
    <source>
        <dbReference type="ARBA" id="ARBA00048819"/>
    </source>
</evidence>
<dbReference type="InterPro" id="IPR050141">
    <property type="entry name" value="GCL_type2/YbdK_subfam"/>
</dbReference>
<protein>
    <recommendedName>
        <fullName evidence="5">Putative glutamate--cysteine ligase 2</fullName>
        <ecNumber evidence="5">6.3.2.2</ecNumber>
    </recommendedName>
    <alternativeName>
        <fullName evidence="5">Gamma-glutamylcysteine synthetase 2</fullName>
        <shortName evidence="5">GCS 2</shortName>
        <shortName evidence="5">Gamma-GCS 2</shortName>
    </alternativeName>
</protein>
<comment type="function">
    <text evidence="5">ATP-dependent carboxylate-amine ligase which exhibits weak glutamate--cysteine ligase activity.</text>
</comment>
<organism evidence="6">
    <name type="scientific">uncultured Solirubrobacteraceae bacterium</name>
    <dbReference type="NCBI Taxonomy" id="1162706"/>
    <lineage>
        <taxon>Bacteria</taxon>
        <taxon>Bacillati</taxon>
        <taxon>Actinomycetota</taxon>
        <taxon>Thermoleophilia</taxon>
        <taxon>Solirubrobacterales</taxon>
        <taxon>Solirubrobacteraceae</taxon>
        <taxon>environmental samples</taxon>
    </lineage>
</organism>
<dbReference type="GO" id="GO:0042398">
    <property type="term" value="P:modified amino acid biosynthetic process"/>
    <property type="evidence" value="ECO:0007669"/>
    <property type="project" value="InterPro"/>
</dbReference>
<dbReference type="Gene3D" id="3.30.590.20">
    <property type="match status" value="1"/>
</dbReference>